<dbReference type="SUPFAM" id="SSF81321">
    <property type="entry name" value="Family A G protein-coupled receptor-like"/>
    <property type="match status" value="1"/>
</dbReference>
<dbReference type="AlphaFoldDB" id="A0A815HNK3"/>
<feature type="transmembrane region" description="Helical" evidence="8">
    <location>
        <begin position="57"/>
        <end position="78"/>
    </location>
</feature>
<evidence type="ECO:0000256" key="5">
    <source>
        <dbReference type="ARBA" id="ARBA00023136"/>
    </source>
</evidence>
<keyword evidence="2 8" id="KW-0812">Transmembrane</keyword>
<dbReference type="PROSITE" id="PS50262">
    <property type="entry name" value="G_PROTEIN_RECEP_F1_2"/>
    <property type="match status" value="1"/>
</dbReference>
<keyword evidence="5 8" id="KW-0472">Membrane</keyword>
<dbReference type="InterPro" id="IPR050125">
    <property type="entry name" value="GPCR_opsins"/>
</dbReference>
<sequence>MQSIDSRRFISSDFCLFIYYTYGTASIQMPFAFVTFTIHRFCSILYHNRPFFRTNKWVIICIAGQWIIQLIVSLPFIFRSGHPCLIPPWVLIYLCGWVVVIPSFVNIALNIRIFIYVRSSSRRVQPTHHITTITNLNNTQQQQQQPPSWLGRREIFLLRHMIYMFIMFIGGWGPLYFFLFISQLTPIQRIARESAVLLCELSLLTLIINLFICNQELRQHLFNKLRCNFCS</sequence>
<protein>
    <recommendedName>
        <fullName evidence="9">G-protein coupled receptors family 1 profile domain-containing protein</fullName>
    </recommendedName>
</protein>
<evidence type="ECO:0000256" key="2">
    <source>
        <dbReference type="ARBA" id="ARBA00022692"/>
    </source>
</evidence>
<gene>
    <name evidence="10" type="ORF">EDS130_LOCUS33392</name>
    <name evidence="11" type="ORF">XAT740_LOCUS43513</name>
</gene>
<dbReference type="GO" id="GO:0016020">
    <property type="term" value="C:membrane"/>
    <property type="evidence" value="ECO:0007669"/>
    <property type="project" value="UniProtKB-SubCell"/>
</dbReference>
<reference evidence="10" key="1">
    <citation type="submission" date="2021-02" db="EMBL/GenBank/DDBJ databases">
        <authorList>
            <person name="Nowell W R."/>
        </authorList>
    </citation>
    <scope>NUCLEOTIDE SEQUENCE</scope>
</reference>
<keyword evidence="12" id="KW-1185">Reference proteome</keyword>
<evidence type="ECO:0000256" key="8">
    <source>
        <dbReference type="SAM" id="Phobius"/>
    </source>
</evidence>
<feature type="domain" description="G-protein coupled receptors family 1 profile" evidence="9">
    <location>
        <begin position="1"/>
        <end position="213"/>
    </location>
</feature>
<dbReference type="Proteomes" id="UP000663828">
    <property type="component" value="Unassembled WGS sequence"/>
</dbReference>
<proteinExistence type="predicted"/>
<feature type="transmembrane region" description="Helical" evidence="8">
    <location>
        <begin position="17"/>
        <end position="36"/>
    </location>
</feature>
<feature type="transmembrane region" description="Helical" evidence="8">
    <location>
        <begin position="90"/>
        <end position="115"/>
    </location>
</feature>
<dbReference type="EMBL" id="CAJNOJ010000266">
    <property type="protein sequence ID" value="CAF1353053.1"/>
    <property type="molecule type" value="Genomic_DNA"/>
</dbReference>
<dbReference type="Proteomes" id="UP000663852">
    <property type="component" value="Unassembled WGS sequence"/>
</dbReference>
<keyword evidence="7" id="KW-0807">Transducer</keyword>
<evidence type="ECO:0000256" key="4">
    <source>
        <dbReference type="ARBA" id="ARBA00023040"/>
    </source>
</evidence>
<evidence type="ECO:0000256" key="3">
    <source>
        <dbReference type="ARBA" id="ARBA00022989"/>
    </source>
</evidence>
<evidence type="ECO:0000313" key="11">
    <source>
        <dbReference type="EMBL" id="CAF1559533.1"/>
    </source>
</evidence>
<dbReference type="Gene3D" id="1.20.1070.10">
    <property type="entry name" value="Rhodopsin 7-helix transmembrane proteins"/>
    <property type="match status" value="1"/>
</dbReference>
<evidence type="ECO:0000256" key="6">
    <source>
        <dbReference type="ARBA" id="ARBA00023170"/>
    </source>
</evidence>
<evidence type="ECO:0000256" key="1">
    <source>
        <dbReference type="ARBA" id="ARBA00004141"/>
    </source>
</evidence>
<evidence type="ECO:0000259" key="9">
    <source>
        <dbReference type="PROSITE" id="PS50262"/>
    </source>
</evidence>
<name>A0A815HNK3_ADIRI</name>
<keyword evidence="4" id="KW-0297">G-protein coupled receptor</keyword>
<comment type="caution">
    <text evidence="10">The sequence shown here is derived from an EMBL/GenBank/DDBJ whole genome shotgun (WGS) entry which is preliminary data.</text>
</comment>
<keyword evidence="6" id="KW-0675">Receptor</keyword>
<keyword evidence="3 8" id="KW-1133">Transmembrane helix</keyword>
<feature type="transmembrane region" description="Helical" evidence="8">
    <location>
        <begin position="194"/>
        <end position="212"/>
    </location>
</feature>
<dbReference type="InterPro" id="IPR017452">
    <property type="entry name" value="GPCR_Rhodpsn_7TM"/>
</dbReference>
<evidence type="ECO:0000313" key="10">
    <source>
        <dbReference type="EMBL" id="CAF1353053.1"/>
    </source>
</evidence>
<evidence type="ECO:0000256" key="7">
    <source>
        <dbReference type="ARBA" id="ARBA00023224"/>
    </source>
</evidence>
<dbReference type="PANTHER" id="PTHR24240">
    <property type="entry name" value="OPSIN"/>
    <property type="match status" value="1"/>
</dbReference>
<comment type="subcellular location">
    <subcellularLocation>
        <location evidence="1">Membrane</location>
        <topology evidence="1">Multi-pass membrane protein</topology>
    </subcellularLocation>
</comment>
<feature type="transmembrane region" description="Helical" evidence="8">
    <location>
        <begin position="162"/>
        <end position="182"/>
    </location>
</feature>
<organism evidence="10 13">
    <name type="scientific">Adineta ricciae</name>
    <name type="common">Rotifer</name>
    <dbReference type="NCBI Taxonomy" id="249248"/>
    <lineage>
        <taxon>Eukaryota</taxon>
        <taxon>Metazoa</taxon>
        <taxon>Spiralia</taxon>
        <taxon>Gnathifera</taxon>
        <taxon>Rotifera</taxon>
        <taxon>Eurotatoria</taxon>
        <taxon>Bdelloidea</taxon>
        <taxon>Adinetida</taxon>
        <taxon>Adinetidae</taxon>
        <taxon>Adineta</taxon>
    </lineage>
</organism>
<accession>A0A815HNK3</accession>
<dbReference type="OrthoDB" id="10137084at2759"/>
<dbReference type="EMBL" id="CAJNOR010005374">
    <property type="protein sequence ID" value="CAF1559533.1"/>
    <property type="molecule type" value="Genomic_DNA"/>
</dbReference>
<evidence type="ECO:0000313" key="13">
    <source>
        <dbReference type="Proteomes" id="UP000663852"/>
    </source>
</evidence>
<dbReference type="GO" id="GO:0004930">
    <property type="term" value="F:G protein-coupled receptor activity"/>
    <property type="evidence" value="ECO:0007669"/>
    <property type="project" value="UniProtKB-KW"/>
</dbReference>
<evidence type="ECO:0000313" key="12">
    <source>
        <dbReference type="Proteomes" id="UP000663828"/>
    </source>
</evidence>